<dbReference type="EnsemblPlants" id="TuG1812G0400002094.01.T02">
    <property type="protein sequence ID" value="TuG1812G0400002094.01.T02.cds400699"/>
    <property type="gene ID" value="TuG1812G0400002094.01"/>
</dbReference>
<reference evidence="2" key="1">
    <citation type="journal article" date="2013" name="Nature">
        <title>Draft genome of the wheat A-genome progenitor Triticum urartu.</title>
        <authorList>
            <person name="Ling H.Q."/>
            <person name="Zhao S."/>
            <person name="Liu D."/>
            <person name="Wang J."/>
            <person name="Sun H."/>
            <person name="Zhang C."/>
            <person name="Fan H."/>
            <person name="Li D."/>
            <person name="Dong L."/>
            <person name="Tao Y."/>
            <person name="Gao C."/>
            <person name="Wu H."/>
            <person name="Li Y."/>
            <person name="Cui Y."/>
            <person name="Guo X."/>
            <person name="Zheng S."/>
            <person name="Wang B."/>
            <person name="Yu K."/>
            <person name="Liang Q."/>
            <person name="Yang W."/>
            <person name="Lou X."/>
            <person name="Chen J."/>
            <person name="Feng M."/>
            <person name="Jian J."/>
            <person name="Zhang X."/>
            <person name="Luo G."/>
            <person name="Jiang Y."/>
            <person name="Liu J."/>
            <person name="Wang Z."/>
            <person name="Sha Y."/>
            <person name="Zhang B."/>
            <person name="Wu H."/>
            <person name="Tang D."/>
            <person name="Shen Q."/>
            <person name="Xue P."/>
            <person name="Zou S."/>
            <person name="Wang X."/>
            <person name="Liu X."/>
            <person name="Wang F."/>
            <person name="Yang Y."/>
            <person name="An X."/>
            <person name="Dong Z."/>
            <person name="Zhang K."/>
            <person name="Zhang X."/>
            <person name="Luo M.C."/>
            <person name="Dvorak J."/>
            <person name="Tong Y."/>
            <person name="Wang J."/>
            <person name="Yang H."/>
            <person name="Li Z."/>
            <person name="Wang D."/>
            <person name="Zhang A."/>
            <person name="Wang J."/>
        </authorList>
    </citation>
    <scope>NUCLEOTIDE SEQUENCE</scope>
    <source>
        <strain evidence="2">cv. G1812</strain>
    </source>
</reference>
<dbReference type="Gramene" id="TuG1812G0400002094.01.T01">
    <property type="protein sequence ID" value="TuG1812G0400002094.01.T01.cds400701"/>
    <property type="gene ID" value="TuG1812G0400002094.01"/>
</dbReference>
<reference evidence="1" key="2">
    <citation type="submission" date="2018-03" db="EMBL/GenBank/DDBJ databases">
        <title>The Triticum urartu genome reveals the dynamic nature of wheat genome evolution.</title>
        <authorList>
            <person name="Ling H."/>
            <person name="Ma B."/>
            <person name="Shi X."/>
            <person name="Liu H."/>
            <person name="Dong L."/>
            <person name="Sun H."/>
            <person name="Cao Y."/>
            <person name="Gao Q."/>
            <person name="Zheng S."/>
            <person name="Li Y."/>
            <person name="Yu Y."/>
            <person name="Du H."/>
            <person name="Qi M."/>
            <person name="Li Y."/>
            <person name="Yu H."/>
            <person name="Cui Y."/>
            <person name="Wang N."/>
            <person name="Chen C."/>
            <person name="Wu H."/>
            <person name="Zhao Y."/>
            <person name="Zhang J."/>
            <person name="Li Y."/>
            <person name="Zhou W."/>
            <person name="Zhang B."/>
            <person name="Hu W."/>
            <person name="Eijk M."/>
            <person name="Tang J."/>
            <person name="Witsenboer H."/>
            <person name="Zhao S."/>
            <person name="Li Z."/>
            <person name="Zhang A."/>
            <person name="Wang D."/>
            <person name="Liang C."/>
        </authorList>
    </citation>
    <scope>NUCLEOTIDE SEQUENCE [LARGE SCALE GENOMIC DNA]</scope>
    <source>
        <strain evidence="1">cv. G1812</strain>
    </source>
</reference>
<dbReference type="AlphaFoldDB" id="A0A8R7U749"/>
<dbReference type="Proteomes" id="UP000015106">
    <property type="component" value="Chromosome 4"/>
</dbReference>
<accession>A0A8R7U749</accession>
<evidence type="ECO:0000313" key="2">
    <source>
        <dbReference type="Proteomes" id="UP000015106"/>
    </source>
</evidence>
<dbReference type="EnsemblPlants" id="TuG1812G0400002094.01.T01">
    <property type="protein sequence ID" value="TuG1812G0400002094.01.T01.cds400701"/>
    <property type="gene ID" value="TuG1812G0400002094.01"/>
</dbReference>
<name>A0A8R7U749_TRIUA</name>
<protein>
    <submittedName>
        <fullName evidence="1">Uncharacterized protein</fullName>
    </submittedName>
</protein>
<dbReference type="Gramene" id="TuG1812G0400002094.01.T02">
    <property type="protein sequence ID" value="TuG1812G0400002094.01.T02.cds400699"/>
    <property type="gene ID" value="TuG1812G0400002094.01"/>
</dbReference>
<evidence type="ECO:0000313" key="1">
    <source>
        <dbReference type="EnsemblPlants" id="TuG1812G0400002094.01.T01.cds400701"/>
    </source>
</evidence>
<proteinExistence type="predicted"/>
<keyword evidence="2" id="KW-1185">Reference proteome</keyword>
<sequence length="81" mass="8576">MRTTGFGPAQLAFSFSFSGMWKADAGKILEKPAMLLQISLPVAGSSREISSTGSHTMSSLVFIPLTFLILPFSAKAVISVP</sequence>
<organism evidence="1 2">
    <name type="scientific">Triticum urartu</name>
    <name type="common">Red wild einkorn</name>
    <name type="synonym">Crithodium urartu</name>
    <dbReference type="NCBI Taxonomy" id="4572"/>
    <lineage>
        <taxon>Eukaryota</taxon>
        <taxon>Viridiplantae</taxon>
        <taxon>Streptophyta</taxon>
        <taxon>Embryophyta</taxon>
        <taxon>Tracheophyta</taxon>
        <taxon>Spermatophyta</taxon>
        <taxon>Magnoliopsida</taxon>
        <taxon>Liliopsida</taxon>
        <taxon>Poales</taxon>
        <taxon>Poaceae</taxon>
        <taxon>BOP clade</taxon>
        <taxon>Pooideae</taxon>
        <taxon>Triticodae</taxon>
        <taxon>Triticeae</taxon>
        <taxon>Triticinae</taxon>
        <taxon>Triticum</taxon>
    </lineage>
</organism>
<reference evidence="1" key="3">
    <citation type="submission" date="2022-06" db="UniProtKB">
        <authorList>
            <consortium name="EnsemblPlants"/>
        </authorList>
    </citation>
    <scope>IDENTIFICATION</scope>
</reference>